<gene>
    <name evidence="2" type="ORF">EJK53_1450</name>
    <name evidence="3" type="ORF">EJK54_1901</name>
</gene>
<evidence type="ECO:0000256" key="1">
    <source>
        <dbReference type="SAM" id="Phobius"/>
    </source>
</evidence>
<keyword evidence="1" id="KW-0472">Membrane</keyword>
<evidence type="ECO:0000313" key="5">
    <source>
        <dbReference type="Proteomes" id="UP000280228"/>
    </source>
</evidence>
<dbReference type="Proteomes" id="UP000268436">
    <property type="component" value="Unassembled WGS sequence"/>
</dbReference>
<reference evidence="4 5" key="1">
    <citation type="submission" date="2018-12" db="EMBL/GenBank/DDBJ databases">
        <title>Persistence of Moraxella catarrhalis in Chronic Obstructive Pulmonary Disease and Regulation of the Hag/MID Adhesin.</title>
        <authorList>
            <person name="Murphy T."/>
            <person name="Zhao X."/>
            <person name="Vyas G."/>
            <person name="Aluvathingal J."/>
            <person name="Nadendla S."/>
            <person name="Tallon L."/>
            <person name="Tettelin H."/>
        </authorList>
    </citation>
    <scope>NUCLEOTIDE SEQUENCE [LARGE SCALE GENOMIC DNA]</scope>
    <source>
        <strain evidence="3 4">173P27B1</strain>
        <strain evidence="2 5">46P58B1</strain>
    </source>
</reference>
<dbReference type="Proteomes" id="UP000280228">
    <property type="component" value="Chromosome"/>
</dbReference>
<keyword evidence="1" id="KW-0812">Transmembrane</keyword>
<protein>
    <submittedName>
        <fullName evidence="2">Uncharacterized protein</fullName>
    </submittedName>
</protein>
<evidence type="ECO:0000313" key="3">
    <source>
        <dbReference type="EMBL" id="RUO17249.1"/>
    </source>
</evidence>
<keyword evidence="4" id="KW-1185">Reference proteome</keyword>
<proteinExistence type="predicted"/>
<dbReference type="AlphaFoldDB" id="A0A3Q9GD98"/>
<evidence type="ECO:0000313" key="2">
    <source>
        <dbReference type="EMBL" id="AZQ93177.1"/>
    </source>
</evidence>
<accession>A0A3Q9GD98</accession>
<organism evidence="2 5">
    <name type="scientific">Moraxella catarrhalis</name>
    <name type="common">Branhamella catarrhalis</name>
    <dbReference type="NCBI Taxonomy" id="480"/>
    <lineage>
        <taxon>Bacteria</taxon>
        <taxon>Pseudomonadati</taxon>
        <taxon>Pseudomonadota</taxon>
        <taxon>Gammaproteobacteria</taxon>
        <taxon>Moraxellales</taxon>
        <taxon>Moraxellaceae</taxon>
        <taxon>Moraxella</taxon>
    </lineage>
</organism>
<evidence type="ECO:0000313" key="4">
    <source>
        <dbReference type="Proteomes" id="UP000268436"/>
    </source>
</evidence>
<sequence length="43" mass="5049">MANVLRVAFAALFIDGEMIGNFNAMIYLQRKIFPKPLYFFDDF</sequence>
<keyword evidence="1" id="KW-1133">Transmembrane helix</keyword>
<dbReference type="EMBL" id="CP034662">
    <property type="protein sequence ID" value="AZQ93177.1"/>
    <property type="molecule type" value="Genomic_DNA"/>
</dbReference>
<dbReference type="EMBL" id="RYER01000013">
    <property type="protein sequence ID" value="RUO17249.1"/>
    <property type="molecule type" value="Genomic_DNA"/>
</dbReference>
<name>A0A3Q9GD98_MORCA</name>
<feature type="transmembrane region" description="Helical" evidence="1">
    <location>
        <begin position="6"/>
        <end position="28"/>
    </location>
</feature>